<evidence type="ECO:0000313" key="2">
    <source>
        <dbReference type="EMBL" id="PLB37903.1"/>
    </source>
</evidence>
<dbReference type="OrthoDB" id="10382193at2759"/>
<protein>
    <submittedName>
        <fullName evidence="2">Uncharacterized protein</fullName>
    </submittedName>
</protein>
<accession>A0A2I2FBC1</accession>
<evidence type="ECO:0000313" key="3">
    <source>
        <dbReference type="Proteomes" id="UP000234585"/>
    </source>
</evidence>
<keyword evidence="1" id="KW-0812">Transmembrane</keyword>
<evidence type="ECO:0000256" key="1">
    <source>
        <dbReference type="SAM" id="Phobius"/>
    </source>
</evidence>
<dbReference type="GeneID" id="36525918"/>
<name>A0A2I2FBC1_ASPCN</name>
<reference evidence="2 3" key="1">
    <citation type="submission" date="2017-12" db="EMBL/GenBank/DDBJ databases">
        <authorList>
            <consortium name="DOE Joint Genome Institute"/>
            <person name="Haridas S."/>
            <person name="Kjaerbolling I."/>
            <person name="Vesth T.C."/>
            <person name="Frisvad J.C."/>
            <person name="Nybo J.L."/>
            <person name="Theobald S."/>
            <person name="Kuo A."/>
            <person name="Bowyer P."/>
            <person name="Matsuda Y."/>
            <person name="Mondo S."/>
            <person name="Lyhne E.K."/>
            <person name="Kogle M.E."/>
            <person name="Clum A."/>
            <person name="Lipzen A."/>
            <person name="Salamov A."/>
            <person name="Ngan C.Y."/>
            <person name="Daum C."/>
            <person name="Chiniquy J."/>
            <person name="Barry K."/>
            <person name="LaButti K."/>
            <person name="Simmons B.A."/>
            <person name="Magnuson J.K."/>
            <person name="Mortensen U.H."/>
            <person name="Larsen T.O."/>
            <person name="Grigoriev I.V."/>
            <person name="Baker S.E."/>
            <person name="Andersen M.R."/>
            <person name="Nordberg H.P."/>
            <person name="Cantor M.N."/>
            <person name="Hua S.X."/>
        </authorList>
    </citation>
    <scope>NUCLEOTIDE SEQUENCE [LARGE SCALE GENOMIC DNA]</scope>
    <source>
        <strain evidence="2 3">CBS 102.13</strain>
    </source>
</reference>
<gene>
    <name evidence="2" type="ORF">BDW47DRAFT_32600</name>
</gene>
<organism evidence="2 3">
    <name type="scientific">Aspergillus candidus</name>
    <dbReference type="NCBI Taxonomy" id="41067"/>
    <lineage>
        <taxon>Eukaryota</taxon>
        <taxon>Fungi</taxon>
        <taxon>Dikarya</taxon>
        <taxon>Ascomycota</taxon>
        <taxon>Pezizomycotina</taxon>
        <taxon>Eurotiomycetes</taxon>
        <taxon>Eurotiomycetidae</taxon>
        <taxon>Eurotiales</taxon>
        <taxon>Aspergillaceae</taxon>
        <taxon>Aspergillus</taxon>
        <taxon>Aspergillus subgen. Circumdati</taxon>
    </lineage>
</organism>
<keyword evidence="1" id="KW-1133">Transmembrane helix</keyword>
<dbReference type="Proteomes" id="UP000234585">
    <property type="component" value="Unassembled WGS sequence"/>
</dbReference>
<dbReference type="AlphaFoldDB" id="A0A2I2FBC1"/>
<sequence>MCCLRSTDRSVLENKSLLDRKFASRWVLFSEGDEGGMSMTGYIPFLYCFALKTQFVLSVMNAIFFSAVMSEIFTYCGFL</sequence>
<dbReference type="RefSeq" id="XP_024671915.1">
    <property type="nucleotide sequence ID" value="XM_024818758.1"/>
</dbReference>
<feature type="transmembrane region" description="Helical" evidence="1">
    <location>
        <begin position="55"/>
        <end position="78"/>
    </location>
</feature>
<proteinExistence type="predicted"/>
<keyword evidence="3" id="KW-1185">Reference proteome</keyword>
<keyword evidence="1" id="KW-0472">Membrane</keyword>
<dbReference type="EMBL" id="KZ559139">
    <property type="protein sequence ID" value="PLB37903.1"/>
    <property type="molecule type" value="Genomic_DNA"/>
</dbReference>